<dbReference type="InterPro" id="IPR036220">
    <property type="entry name" value="UDP-Glc/GDP-Man_DH_C_sf"/>
</dbReference>
<dbReference type="InterPro" id="IPR008927">
    <property type="entry name" value="6-PGluconate_DH-like_C_sf"/>
</dbReference>
<keyword evidence="1" id="KW-0560">Oxidoreductase</keyword>
<dbReference type="GO" id="GO:0016628">
    <property type="term" value="F:oxidoreductase activity, acting on the CH-CH group of donors, NAD or NADP as acceptor"/>
    <property type="evidence" value="ECO:0007669"/>
    <property type="project" value="InterPro"/>
</dbReference>
<sequence>MIDAPSEPLRTVILGQGYVGLPLAIRAAQVGHQVVGFDTDADRVKRLQAAESSNPDVPAELIATALANGLYAPTTRPEDLAGFDVAVIAVPTPLRDGAPDLSAIEHAGLALAPHLEPGCVIILESTTYPGTTDDVLKPLLEAASGLRAGEDFHLGYSPERIDPGNRIWTLQNTPKIVSGVDDASLKAVSDYYRSLVDTVVEVSAVRDAELAKLLENTFRQVNIALVNEIAVHAQQLGTDIWAALDAASTKPFGFMHFTPGPGVGGHCLPVDPTYLSWQVRRQTGQALRLIEAADEVNSAMPAYIVKRLTDALNRKGLPVNGSRILLLGMAYKPNTGDTRNSPTITIARLLAGHGAHVEIVDPHADDPVGLDVRVHYSQLTANNTATSDAVVLLTDHDAFDLQLIEDHAPYVLDCRARLSGAHVERL</sequence>
<dbReference type="PANTHER" id="PTHR43491:SF1">
    <property type="entry name" value="UDP-N-ACETYL-D-MANNOSAMINE DEHYDROGENASE"/>
    <property type="match status" value="1"/>
</dbReference>
<dbReference type="NCBIfam" id="TIGR03026">
    <property type="entry name" value="NDP-sugDHase"/>
    <property type="match status" value="1"/>
</dbReference>
<dbReference type="SUPFAM" id="SSF51735">
    <property type="entry name" value="NAD(P)-binding Rossmann-fold domains"/>
    <property type="match status" value="1"/>
</dbReference>
<evidence type="ECO:0000256" key="1">
    <source>
        <dbReference type="ARBA" id="ARBA00023002"/>
    </source>
</evidence>
<proteinExistence type="inferred from homology"/>
<dbReference type="Pfam" id="PF00984">
    <property type="entry name" value="UDPG_MGDP_dh"/>
    <property type="match status" value="1"/>
</dbReference>
<dbReference type="InterPro" id="IPR014027">
    <property type="entry name" value="UDP-Glc/GDP-Man_DH_C"/>
</dbReference>
<reference evidence="5 6" key="1">
    <citation type="submission" date="2019-12" db="EMBL/GenBank/DDBJ databases">
        <title>Whole genome shotgun sequence of Streptomyces caniferus NBRC 15389.</title>
        <authorList>
            <person name="Ichikawa N."/>
            <person name="Kimura A."/>
            <person name="Kitahashi Y."/>
            <person name="Komaki H."/>
            <person name="Tamura T."/>
        </authorList>
    </citation>
    <scope>NUCLEOTIDE SEQUENCE [LARGE SCALE GENOMIC DNA]</scope>
    <source>
        <strain evidence="5 6">NBRC 15389</strain>
    </source>
</reference>
<dbReference type="Gene3D" id="3.40.50.720">
    <property type="entry name" value="NAD(P)-binding Rossmann-like Domain"/>
    <property type="match status" value="2"/>
</dbReference>
<name>A0A640SDY3_9ACTN</name>
<comment type="similarity">
    <text evidence="3">Belongs to the UDP-glucose/GDP-mannose dehydrogenase family.</text>
</comment>
<evidence type="ECO:0000313" key="6">
    <source>
        <dbReference type="Proteomes" id="UP000435837"/>
    </source>
</evidence>
<dbReference type="PIRSF" id="PIRSF500136">
    <property type="entry name" value="UDP_ManNAc_DH"/>
    <property type="match status" value="1"/>
</dbReference>
<dbReference type="SUPFAM" id="SSF52413">
    <property type="entry name" value="UDP-glucose/GDP-mannose dehydrogenase C-terminal domain"/>
    <property type="match status" value="1"/>
</dbReference>
<dbReference type="SUPFAM" id="SSF48179">
    <property type="entry name" value="6-phosphogluconate dehydrogenase C-terminal domain-like"/>
    <property type="match status" value="1"/>
</dbReference>
<comment type="caution">
    <text evidence="5">The sequence shown here is derived from an EMBL/GenBank/DDBJ whole genome shotgun (WGS) entry which is preliminary data.</text>
</comment>
<dbReference type="Pfam" id="PF03720">
    <property type="entry name" value="UDPG_MGDP_dh_C"/>
    <property type="match status" value="1"/>
</dbReference>
<gene>
    <name evidence="5" type="ORF">Scani_49090</name>
</gene>
<dbReference type="PANTHER" id="PTHR43491">
    <property type="entry name" value="UDP-N-ACETYL-D-MANNOSAMINE DEHYDROGENASE"/>
    <property type="match status" value="1"/>
</dbReference>
<dbReference type="AlphaFoldDB" id="A0A640SDY3"/>
<organism evidence="5 6">
    <name type="scientific">Streptomyces caniferus</name>
    <dbReference type="NCBI Taxonomy" id="285557"/>
    <lineage>
        <taxon>Bacteria</taxon>
        <taxon>Bacillati</taxon>
        <taxon>Actinomycetota</taxon>
        <taxon>Actinomycetes</taxon>
        <taxon>Kitasatosporales</taxon>
        <taxon>Streptomycetaceae</taxon>
        <taxon>Streptomyces</taxon>
    </lineage>
</organism>
<dbReference type="PIRSF" id="PIRSF000124">
    <property type="entry name" value="UDPglc_GDPman_dh"/>
    <property type="match status" value="1"/>
</dbReference>
<dbReference type="InterPro" id="IPR001732">
    <property type="entry name" value="UDP-Glc/GDP-Man_DH_N"/>
</dbReference>
<accession>A0A640SDY3</accession>
<dbReference type="RefSeq" id="WP_246296121.1">
    <property type="nucleotide sequence ID" value="NZ_BAAATH010000009.1"/>
</dbReference>
<protein>
    <submittedName>
        <fullName evidence="5">UDP-N-acetyl-D-glucosamine dehydrogenase</fullName>
    </submittedName>
</protein>
<dbReference type="InterPro" id="IPR014026">
    <property type="entry name" value="UDP-Glc/GDP-Man_DH_dimer"/>
</dbReference>
<evidence type="ECO:0000259" key="4">
    <source>
        <dbReference type="SMART" id="SM00984"/>
    </source>
</evidence>
<dbReference type="InterPro" id="IPR036291">
    <property type="entry name" value="NAD(P)-bd_dom_sf"/>
</dbReference>
<dbReference type="Proteomes" id="UP000435837">
    <property type="component" value="Unassembled WGS sequence"/>
</dbReference>
<keyword evidence="2" id="KW-0520">NAD</keyword>
<feature type="domain" description="UDP-glucose/GDP-mannose dehydrogenase C-terminal" evidence="4">
    <location>
        <begin position="325"/>
        <end position="420"/>
    </location>
</feature>
<dbReference type="GO" id="GO:0051287">
    <property type="term" value="F:NAD binding"/>
    <property type="evidence" value="ECO:0007669"/>
    <property type="project" value="InterPro"/>
</dbReference>
<dbReference type="InterPro" id="IPR017476">
    <property type="entry name" value="UDP-Glc/GDP-Man"/>
</dbReference>
<dbReference type="Pfam" id="PF03721">
    <property type="entry name" value="UDPG_MGDP_dh_N"/>
    <property type="match status" value="1"/>
</dbReference>
<evidence type="ECO:0000313" key="5">
    <source>
        <dbReference type="EMBL" id="GFE08641.1"/>
    </source>
</evidence>
<dbReference type="GO" id="GO:0000271">
    <property type="term" value="P:polysaccharide biosynthetic process"/>
    <property type="evidence" value="ECO:0007669"/>
    <property type="project" value="InterPro"/>
</dbReference>
<dbReference type="SMART" id="SM00984">
    <property type="entry name" value="UDPG_MGDP_dh_C"/>
    <property type="match status" value="1"/>
</dbReference>
<dbReference type="InterPro" id="IPR028359">
    <property type="entry name" value="UDP_ManNAc/GlcNAc_DH"/>
</dbReference>
<evidence type="ECO:0000256" key="3">
    <source>
        <dbReference type="PIRNR" id="PIRNR000124"/>
    </source>
</evidence>
<dbReference type="GO" id="GO:0016616">
    <property type="term" value="F:oxidoreductase activity, acting on the CH-OH group of donors, NAD or NADP as acceptor"/>
    <property type="evidence" value="ECO:0007669"/>
    <property type="project" value="InterPro"/>
</dbReference>
<evidence type="ECO:0000256" key="2">
    <source>
        <dbReference type="ARBA" id="ARBA00023027"/>
    </source>
</evidence>
<dbReference type="EMBL" id="BLIN01000005">
    <property type="protein sequence ID" value="GFE08641.1"/>
    <property type="molecule type" value="Genomic_DNA"/>
</dbReference>